<dbReference type="AlphaFoldDB" id="A0A7Z0KB17"/>
<sequence length="92" mass="10615">MLTATLILKVPGGMLVKEEQHHDNDVEGYTGQHLIRGEEGFTFTVEHYTYSQHREHAEIELSEPVDDEGLHRDPAHALPRFGWSHHLLRPPR</sequence>
<name>A0A7Z0KB17_9MICC</name>
<accession>A0A7Z0KB17</accession>
<evidence type="ECO:0000313" key="1">
    <source>
        <dbReference type="EMBL" id="NYJ77137.1"/>
    </source>
</evidence>
<comment type="caution">
    <text evidence="1">The sequence shown here is derived from an EMBL/GenBank/DDBJ whole genome shotgun (WGS) entry which is preliminary data.</text>
</comment>
<gene>
    <name evidence="1" type="ORF">HNR09_000548</name>
</gene>
<dbReference type="RefSeq" id="WP_179540661.1">
    <property type="nucleotide sequence ID" value="NZ_BAAALL010000004.1"/>
</dbReference>
<keyword evidence="2" id="KW-1185">Reference proteome</keyword>
<evidence type="ECO:0000313" key="2">
    <source>
        <dbReference type="Proteomes" id="UP000535437"/>
    </source>
</evidence>
<dbReference type="Proteomes" id="UP000535437">
    <property type="component" value="Unassembled WGS sequence"/>
</dbReference>
<organism evidence="1 2">
    <name type="scientific">Nesterenkonia xinjiangensis</name>
    <dbReference type="NCBI Taxonomy" id="225327"/>
    <lineage>
        <taxon>Bacteria</taxon>
        <taxon>Bacillati</taxon>
        <taxon>Actinomycetota</taxon>
        <taxon>Actinomycetes</taxon>
        <taxon>Micrococcales</taxon>
        <taxon>Micrococcaceae</taxon>
        <taxon>Nesterenkonia</taxon>
    </lineage>
</organism>
<reference evidence="1 2" key="1">
    <citation type="submission" date="2020-07" db="EMBL/GenBank/DDBJ databases">
        <title>Sequencing the genomes of 1000 actinobacteria strains.</title>
        <authorList>
            <person name="Klenk H.-P."/>
        </authorList>
    </citation>
    <scope>NUCLEOTIDE SEQUENCE [LARGE SCALE GENOMIC DNA]</scope>
    <source>
        <strain evidence="1 2">DSM 15475</strain>
    </source>
</reference>
<dbReference type="EMBL" id="JACCFY010000001">
    <property type="protein sequence ID" value="NYJ77137.1"/>
    <property type="molecule type" value="Genomic_DNA"/>
</dbReference>
<protein>
    <submittedName>
        <fullName evidence="1">Uncharacterized protein</fullName>
    </submittedName>
</protein>
<proteinExistence type="predicted"/>